<organism evidence="3 4">
    <name type="scientific">Amniculicola lignicola CBS 123094</name>
    <dbReference type="NCBI Taxonomy" id="1392246"/>
    <lineage>
        <taxon>Eukaryota</taxon>
        <taxon>Fungi</taxon>
        <taxon>Dikarya</taxon>
        <taxon>Ascomycota</taxon>
        <taxon>Pezizomycotina</taxon>
        <taxon>Dothideomycetes</taxon>
        <taxon>Pleosporomycetidae</taxon>
        <taxon>Pleosporales</taxon>
        <taxon>Amniculicolaceae</taxon>
        <taxon>Amniculicola</taxon>
    </lineage>
</organism>
<dbReference type="EMBL" id="ML977614">
    <property type="protein sequence ID" value="KAF1997410.1"/>
    <property type="molecule type" value="Genomic_DNA"/>
</dbReference>
<accession>A0A6A5W694</accession>
<sequence>MSTPRSPPQTLSSSSSPTSRLGRKPKRSVEPTEPGQKPKKVNSEVRKQQNRIASRNYREKRKRKLQLLQQIISDQSPGAPSPPESAYDPYEMRHRSVSTEIHYSEPMHHSQSYSPNLHYSGLPLTTANPIDPVLVATTTVSYDTHLHPTSQSYHPQMSPGWNAPIYEQSPPQVTMQQPWGAPVWMHSPPMDFDSNLQPPSGSYPYSPHPQQALPYETIPLPSLPPQSHVPSPEYVLPGSIGRCKSEVPHSHPQVQRAPDYYTDQRSFGHSKQSVYI</sequence>
<dbReference type="Gene3D" id="1.20.5.170">
    <property type="match status" value="1"/>
</dbReference>
<dbReference type="AlphaFoldDB" id="A0A6A5W694"/>
<feature type="region of interest" description="Disordered" evidence="1">
    <location>
        <begin position="1"/>
        <end position="88"/>
    </location>
</feature>
<proteinExistence type="predicted"/>
<feature type="region of interest" description="Disordered" evidence="1">
    <location>
        <begin position="190"/>
        <end position="235"/>
    </location>
</feature>
<gene>
    <name evidence="3" type="ORF">P154DRAFT_284984</name>
</gene>
<evidence type="ECO:0000256" key="1">
    <source>
        <dbReference type="SAM" id="MobiDB-lite"/>
    </source>
</evidence>
<dbReference type="GO" id="GO:0003700">
    <property type="term" value="F:DNA-binding transcription factor activity"/>
    <property type="evidence" value="ECO:0007669"/>
    <property type="project" value="InterPro"/>
</dbReference>
<feature type="domain" description="BZIP" evidence="2">
    <location>
        <begin position="46"/>
        <end position="60"/>
    </location>
</feature>
<name>A0A6A5W694_9PLEO</name>
<feature type="compositionally biased region" description="Low complexity" evidence="1">
    <location>
        <begin position="197"/>
        <end position="211"/>
    </location>
</feature>
<evidence type="ECO:0000313" key="4">
    <source>
        <dbReference type="Proteomes" id="UP000799779"/>
    </source>
</evidence>
<keyword evidence="4" id="KW-1185">Reference proteome</keyword>
<evidence type="ECO:0000313" key="3">
    <source>
        <dbReference type="EMBL" id="KAF1997410.1"/>
    </source>
</evidence>
<protein>
    <recommendedName>
        <fullName evidence="2">BZIP domain-containing protein</fullName>
    </recommendedName>
</protein>
<dbReference type="PROSITE" id="PS00036">
    <property type="entry name" value="BZIP_BASIC"/>
    <property type="match status" value="1"/>
</dbReference>
<dbReference type="Proteomes" id="UP000799779">
    <property type="component" value="Unassembled WGS sequence"/>
</dbReference>
<reference evidence="3" key="1">
    <citation type="journal article" date="2020" name="Stud. Mycol.">
        <title>101 Dothideomycetes genomes: a test case for predicting lifestyles and emergence of pathogens.</title>
        <authorList>
            <person name="Haridas S."/>
            <person name="Albert R."/>
            <person name="Binder M."/>
            <person name="Bloem J."/>
            <person name="Labutti K."/>
            <person name="Salamov A."/>
            <person name="Andreopoulos B."/>
            <person name="Baker S."/>
            <person name="Barry K."/>
            <person name="Bills G."/>
            <person name="Bluhm B."/>
            <person name="Cannon C."/>
            <person name="Castanera R."/>
            <person name="Culley D."/>
            <person name="Daum C."/>
            <person name="Ezra D."/>
            <person name="Gonzalez J."/>
            <person name="Henrissat B."/>
            <person name="Kuo A."/>
            <person name="Liang C."/>
            <person name="Lipzen A."/>
            <person name="Lutzoni F."/>
            <person name="Magnuson J."/>
            <person name="Mondo S."/>
            <person name="Nolan M."/>
            <person name="Ohm R."/>
            <person name="Pangilinan J."/>
            <person name="Park H.-J."/>
            <person name="Ramirez L."/>
            <person name="Alfaro M."/>
            <person name="Sun H."/>
            <person name="Tritt A."/>
            <person name="Yoshinaga Y."/>
            <person name="Zwiers L.-H."/>
            <person name="Turgeon B."/>
            <person name="Goodwin S."/>
            <person name="Spatafora J."/>
            <person name="Crous P."/>
            <person name="Grigoriev I."/>
        </authorList>
    </citation>
    <scope>NUCLEOTIDE SEQUENCE</scope>
    <source>
        <strain evidence="3">CBS 123094</strain>
    </source>
</reference>
<dbReference type="InterPro" id="IPR004827">
    <property type="entry name" value="bZIP"/>
</dbReference>
<dbReference type="OrthoDB" id="2245989at2759"/>
<evidence type="ECO:0000259" key="2">
    <source>
        <dbReference type="PROSITE" id="PS00036"/>
    </source>
</evidence>
<feature type="compositionally biased region" description="Low complexity" evidence="1">
    <location>
        <begin position="1"/>
        <end position="20"/>
    </location>
</feature>
<dbReference type="CDD" id="cd14688">
    <property type="entry name" value="bZIP_YAP"/>
    <property type="match status" value="1"/>
</dbReference>